<dbReference type="InterPro" id="IPR011990">
    <property type="entry name" value="TPR-like_helical_dom_sf"/>
</dbReference>
<dbReference type="EMBL" id="KZ805342">
    <property type="protein sequence ID" value="PVI02474.1"/>
    <property type="molecule type" value="Genomic_DNA"/>
</dbReference>
<organism evidence="1 2">
    <name type="scientific">Periconia macrospinosa</name>
    <dbReference type="NCBI Taxonomy" id="97972"/>
    <lineage>
        <taxon>Eukaryota</taxon>
        <taxon>Fungi</taxon>
        <taxon>Dikarya</taxon>
        <taxon>Ascomycota</taxon>
        <taxon>Pezizomycotina</taxon>
        <taxon>Dothideomycetes</taxon>
        <taxon>Pleosporomycetidae</taxon>
        <taxon>Pleosporales</taxon>
        <taxon>Massarineae</taxon>
        <taxon>Periconiaceae</taxon>
        <taxon>Periconia</taxon>
    </lineage>
</organism>
<sequence>MSTHTLDKNIFNPTLYKNIQTAFFEGVELGAKTIDFAVLKRWFTGTPEEKLAFDNVCREQFGRALEAIGPDQFPRPTAEPFVRELEEMAAKHTGSDGSEVAWTAVSMALLLDQAPRNIFRTNEGLAKVYNHYDEIAHSLVKVLLSRQSPIGRPDLHPQWRLSMLHRMWFYMPLMHSEDIASHELHDHIMAELKEELRRENGNEAMLGLLDKSMESEKEHRDILDRFGRYPHRNQALGRKSTPEEMKFLAEGGATFGVAQNKAEA</sequence>
<evidence type="ECO:0000313" key="2">
    <source>
        <dbReference type="Proteomes" id="UP000244855"/>
    </source>
</evidence>
<evidence type="ECO:0000313" key="1">
    <source>
        <dbReference type="EMBL" id="PVI02474.1"/>
    </source>
</evidence>
<dbReference type="Gene3D" id="1.20.58.320">
    <property type="entry name" value="TPR-like"/>
    <property type="match status" value="1"/>
</dbReference>
<name>A0A2V1DYP7_9PLEO</name>
<dbReference type="AlphaFoldDB" id="A0A2V1DYP7"/>
<dbReference type="InterPro" id="IPR010323">
    <property type="entry name" value="DUF924"/>
</dbReference>
<accession>A0A2V1DYP7</accession>
<dbReference type="OrthoDB" id="414698at2759"/>
<protein>
    <submittedName>
        <fullName evidence="1">DUF924-domain-containing protein</fullName>
    </submittedName>
</protein>
<proteinExistence type="predicted"/>
<dbReference type="Gene3D" id="1.25.40.10">
    <property type="entry name" value="Tetratricopeptide repeat domain"/>
    <property type="match status" value="1"/>
</dbReference>
<dbReference type="Proteomes" id="UP000244855">
    <property type="component" value="Unassembled WGS sequence"/>
</dbReference>
<dbReference type="Pfam" id="PF06041">
    <property type="entry name" value="DUF924"/>
    <property type="match status" value="1"/>
</dbReference>
<dbReference type="STRING" id="97972.A0A2V1DYP7"/>
<keyword evidence="2" id="KW-1185">Reference proteome</keyword>
<reference evidence="1 2" key="1">
    <citation type="journal article" date="2018" name="Sci. Rep.">
        <title>Comparative genomics provides insights into the lifestyle and reveals functional heterogeneity of dark septate endophytic fungi.</title>
        <authorList>
            <person name="Knapp D.G."/>
            <person name="Nemeth J.B."/>
            <person name="Barry K."/>
            <person name="Hainaut M."/>
            <person name="Henrissat B."/>
            <person name="Johnson J."/>
            <person name="Kuo A."/>
            <person name="Lim J.H.P."/>
            <person name="Lipzen A."/>
            <person name="Nolan M."/>
            <person name="Ohm R.A."/>
            <person name="Tamas L."/>
            <person name="Grigoriev I.V."/>
            <person name="Spatafora J.W."/>
            <person name="Nagy L.G."/>
            <person name="Kovacs G.M."/>
        </authorList>
    </citation>
    <scope>NUCLEOTIDE SEQUENCE [LARGE SCALE GENOMIC DNA]</scope>
    <source>
        <strain evidence="1 2">DSE2036</strain>
    </source>
</reference>
<dbReference type="SUPFAM" id="SSF48452">
    <property type="entry name" value="TPR-like"/>
    <property type="match status" value="1"/>
</dbReference>
<gene>
    <name evidence="1" type="ORF">DM02DRAFT_641208</name>
</gene>